<reference evidence="1 2" key="1">
    <citation type="submission" date="2016-07" db="EMBL/GenBank/DDBJ databases">
        <title>Pervasive Adenine N6-methylation of Active Genes in Fungi.</title>
        <authorList>
            <consortium name="DOE Joint Genome Institute"/>
            <person name="Mondo S.J."/>
            <person name="Dannebaum R.O."/>
            <person name="Kuo R.C."/>
            <person name="Labutti K."/>
            <person name="Haridas S."/>
            <person name="Kuo A."/>
            <person name="Salamov A."/>
            <person name="Ahrendt S.R."/>
            <person name="Lipzen A."/>
            <person name="Sullivan W."/>
            <person name="Andreopoulos W.B."/>
            <person name="Clum A."/>
            <person name="Lindquist E."/>
            <person name="Daum C."/>
            <person name="Ramamoorthy G.K."/>
            <person name="Gryganskyi A."/>
            <person name="Culley D."/>
            <person name="Magnuson J.K."/>
            <person name="James T.Y."/>
            <person name="O'Malley M.A."/>
            <person name="Stajich J.E."/>
            <person name="Spatafora J.W."/>
            <person name="Visel A."/>
            <person name="Grigoriev I.V."/>
        </authorList>
    </citation>
    <scope>NUCLEOTIDE SEQUENCE [LARGE SCALE GENOMIC DNA]</scope>
    <source>
        <strain evidence="1 2">NRRL 1336</strain>
    </source>
</reference>
<dbReference type="AlphaFoldDB" id="A0A1X2IWY1"/>
<organism evidence="1 2">
    <name type="scientific">Absidia repens</name>
    <dbReference type="NCBI Taxonomy" id="90262"/>
    <lineage>
        <taxon>Eukaryota</taxon>
        <taxon>Fungi</taxon>
        <taxon>Fungi incertae sedis</taxon>
        <taxon>Mucoromycota</taxon>
        <taxon>Mucoromycotina</taxon>
        <taxon>Mucoromycetes</taxon>
        <taxon>Mucorales</taxon>
        <taxon>Cunninghamellaceae</taxon>
        <taxon>Absidia</taxon>
    </lineage>
</organism>
<proteinExistence type="predicted"/>
<dbReference type="EMBL" id="MCGE01000003">
    <property type="protein sequence ID" value="ORZ23569.1"/>
    <property type="molecule type" value="Genomic_DNA"/>
</dbReference>
<protein>
    <submittedName>
        <fullName evidence="1">Uncharacterized protein</fullName>
    </submittedName>
</protein>
<accession>A0A1X2IWY1</accession>
<sequence length="86" mass="9818">MAPLPVFAWHPCKNSGSIDMYVQTECGISVDEINELRQLIVVYIPFEQKQFYRGQVTPTSYANIFGGDGPRSLYNPFFPLSTYISY</sequence>
<comment type="caution">
    <text evidence="1">The sequence shown here is derived from an EMBL/GenBank/DDBJ whole genome shotgun (WGS) entry which is preliminary data.</text>
</comment>
<keyword evidence="2" id="KW-1185">Reference proteome</keyword>
<name>A0A1X2IWY1_9FUNG</name>
<evidence type="ECO:0000313" key="2">
    <source>
        <dbReference type="Proteomes" id="UP000193560"/>
    </source>
</evidence>
<evidence type="ECO:0000313" key="1">
    <source>
        <dbReference type="EMBL" id="ORZ23569.1"/>
    </source>
</evidence>
<dbReference type="Proteomes" id="UP000193560">
    <property type="component" value="Unassembled WGS sequence"/>
</dbReference>
<gene>
    <name evidence="1" type="ORF">BCR42DRAFT_433228</name>
</gene>